<keyword evidence="1" id="KW-0472">Membrane</keyword>
<name>A0A1X0QD64_9MICR</name>
<dbReference type="AlphaFoldDB" id="A0A1X0QD64"/>
<organism evidence="2 3">
    <name type="scientific">Hepatospora eriocheir</name>
    <dbReference type="NCBI Taxonomy" id="1081669"/>
    <lineage>
        <taxon>Eukaryota</taxon>
        <taxon>Fungi</taxon>
        <taxon>Fungi incertae sedis</taxon>
        <taxon>Microsporidia</taxon>
        <taxon>Hepatosporidae</taxon>
        <taxon>Hepatospora</taxon>
    </lineage>
</organism>
<protein>
    <submittedName>
        <fullName evidence="2">Uncharacterized protein</fullName>
    </submittedName>
</protein>
<sequence>MSFFNFLNLYNITYIKLKKVKCIRKIIFIFNINIIKQLNCFIMLLYNVGNYKYYNKFFTHEIN</sequence>
<keyword evidence="3" id="KW-1185">Reference proteome</keyword>
<evidence type="ECO:0000313" key="3">
    <source>
        <dbReference type="Proteomes" id="UP000192356"/>
    </source>
</evidence>
<feature type="transmembrane region" description="Helical" evidence="1">
    <location>
        <begin position="26"/>
        <end position="46"/>
    </location>
</feature>
<evidence type="ECO:0000256" key="1">
    <source>
        <dbReference type="SAM" id="Phobius"/>
    </source>
</evidence>
<evidence type="ECO:0000313" key="2">
    <source>
        <dbReference type="EMBL" id="ORD97697.1"/>
    </source>
</evidence>
<gene>
    <name evidence="2" type="ORF">HERIO_441</name>
</gene>
<reference evidence="2 3" key="1">
    <citation type="journal article" date="2017" name="Environ. Microbiol.">
        <title>Decay of the glycolytic pathway and adaptation to intranuclear parasitism within Enterocytozoonidae microsporidia.</title>
        <authorList>
            <person name="Wiredu Boakye D."/>
            <person name="Jaroenlak P."/>
            <person name="Prachumwat A."/>
            <person name="Williams T.A."/>
            <person name="Bateman K.S."/>
            <person name="Itsathitphaisarn O."/>
            <person name="Sritunyalucksana K."/>
            <person name="Paszkiewicz K.H."/>
            <person name="Moore K.A."/>
            <person name="Stentiford G.D."/>
            <person name="Williams B.A."/>
        </authorList>
    </citation>
    <scope>NUCLEOTIDE SEQUENCE [LARGE SCALE GENOMIC DNA]</scope>
    <source>
        <strain evidence="2 3">GB1</strain>
    </source>
</reference>
<keyword evidence="1" id="KW-0812">Transmembrane</keyword>
<accession>A0A1X0QD64</accession>
<comment type="caution">
    <text evidence="2">The sequence shown here is derived from an EMBL/GenBank/DDBJ whole genome shotgun (WGS) entry which is preliminary data.</text>
</comment>
<keyword evidence="1" id="KW-1133">Transmembrane helix</keyword>
<dbReference type="Proteomes" id="UP000192356">
    <property type="component" value="Unassembled WGS sequence"/>
</dbReference>
<proteinExistence type="predicted"/>
<dbReference type="EMBL" id="LVKB01000013">
    <property type="protein sequence ID" value="ORD97697.1"/>
    <property type="molecule type" value="Genomic_DNA"/>
</dbReference>
<dbReference type="VEuPathDB" id="MicrosporidiaDB:HERIO_441"/>